<dbReference type="Proteomes" id="UP001165667">
    <property type="component" value="Unassembled WGS sequence"/>
</dbReference>
<keyword evidence="4 5" id="KW-0472">Membrane</keyword>
<dbReference type="AlphaFoldDB" id="A0AA41Z642"/>
<proteinExistence type="predicted"/>
<evidence type="ECO:0000256" key="2">
    <source>
        <dbReference type="ARBA" id="ARBA00022692"/>
    </source>
</evidence>
<comment type="caution">
    <text evidence="6">The sequence shown here is derived from an EMBL/GenBank/DDBJ whole genome shotgun (WGS) entry which is preliminary data.</text>
</comment>
<gene>
    <name evidence="6" type="ORF">M8523_18285</name>
</gene>
<feature type="transmembrane region" description="Helical" evidence="5">
    <location>
        <begin position="12"/>
        <end position="30"/>
    </location>
</feature>
<evidence type="ECO:0000313" key="7">
    <source>
        <dbReference type="Proteomes" id="UP001165667"/>
    </source>
</evidence>
<evidence type="ECO:0000313" key="6">
    <source>
        <dbReference type="EMBL" id="MCW6509972.1"/>
    </source>
</evidence>
<dbReference type="InterPro" id="IPR012451">
    <property type="entry name" value="DUF1656"/>
</dbReference>
<protein>
    <submittedName>
        <fullName evidence="6">DUF1656 domain-containing protein</fullName>
    </submittedName>
</protein>
<keyword evidence="7" id="KW-1185">Reference proteome</keyword>
<evidence type="ECO:0000256" key="3">
    <source>
        <dbReference type="ARBA" id="ARBA00022989"/>
    </source>
</evidence>
<dbReference type="Pfam" id="PF07869">
    <property type="entry name" value="DUF1656"/>
    <property type="match status" value="1"/>
</dbReference>
<keyword evidence="2 5" id="KW-0812">Transmembrane</keyword>
<keyword evidence="3 5" id="KW-1133">Transmembrane helix</keyword>
<dbReference type="EMBL" id="JAMOIM010000012">
    <property type="protein sequence ID" value="MCW6509972.1"/>
    <property type="molecule type" value="Genomic_DNA"/>
</dbReference>
<feature type="transmembrane region" description="Helical" evidence="5">
    <location>
        <begin position="51"/>
        <end position="71"/>
    </location>
</feature>
<reference evidence="6" key="1">
    <citation type="submission" date="2022-05" db="EMBL/GenBank/DDBJ databases">
        <authorList>
            <person name="Pankratov T."/>
        </authorList>
    </citation>
    <scope>NUCLEOTIDE SEQUENCE</scope>
    <source>
        <strain evidence="6">BP6-180914</strain>
    </source>
</reference>
<evidence type="ECO:0000256" key="1">
    <source>
        <dbReference type="ARBA" id="ARBA00022475"/>
    </source>
</evidence>
<organism evidence="6 7">
    <name type="scientific">Lichenifustis flavocetrariae</name>
    <dbReference type="NCBI Taxonomy" id="2949735"/>
    <lineage>
        <taxon>Bacteria</taxon>
        <taxon>Pseudomonadati</taxon>
        <taxon>Pseudomonadota</taxon>
        <taxon>Alphaproteobacteria</taxon>
        <taxon>Hyphomicrobiales</taxon>
        <taxon>Lichenihabitantaceae</taxon>
        <taxon>Lichenifustis</taxon>
    </lineage>
</organism>
<name>A0AA41Z642_9HYPH</name>
<sequence length="72" mass="8168">MSFVEVDLFGVYVAPMSLMMIGAYGVLYLFRKVATRQGWFDAIWYPGLFEVALYLIILSAIVLLTASLHLYV</sequence>
<dbReference type="RefSeq" id="WP_282586340.1">
    <property type="nucleotide sequence ID" value="NZ_JAMOIM010000012.1"/>
</dbReference>
<accession>A0AA41Z642</accession>
<keyword evidence="1" id="KW-1003">Cell membrane</keyword>
<evidence type="ECO:0000256" key="5">
    <source>
        <dbReference type="SAM" id="Phobius"/>
    </source>
</evidence>
<evidence type="ECO:0000256" key="4">
    <source>
        <dbReference type="ARBA" id="ARBA00023136"/>
    </source>
</evidence>